<keyword evidence="3" id="KW-1185">Reference proteome</keyword>
<name>A0ABR4CHY1_9HELO</name>
<protein>
    <submittedName>
        <fullName evidence="2">Uncharacterized protein</fullName>
    </submittedName>
</protein>
<proteinExistence type="predicted"/>
<gene>
    <name evidence="2" type="ORF">VTL71DRAFT_15650</name>
</gene>
<accession>A0ABR4CHY1</accession>
<feature type="transmembrane region" description="Helical" evidence="1">
    <location>
        <begin position="17"/>
        <end position="38"/>
    </location>
</feature>
<evidence type="ECO:0000313" key="3">
    <source>
        <dbReference type="Proteomes" id="UP001595075"/>
    </source>
</evidence>
<keyword evidence="1" id="KW-1133">Transmembrane helix</keyword>
<dbReference type="Proteomes" id="UP001595075">
    <property type="component" value="Unassembled WGS sequence"/>
</dbReference>
<evidence type="ECO:0000256" key="1">
    <source>
        <dbReference type="SAM" id="Phobius"/>
    </source>
</evidence>
<sequence>MPLASAVYTIMLQVSEIVAISFGLSATAISLIAIVVAMRIGRRPERLRVTSFSRLLEMLSTPCQGCFIIALDERRMAHTRKNTSLKLGAVLLSERSKISHAKMNFPNFILDWGLETLGRGYMVNLEQFSSANKHRQATAIFPVIKSTIAVPATHVLRSWVTLLV</sequence>
<dbReference type="EMBL" id="JAZHXI010000008">
    <property type="protein sequence ID" value="KAL2069312.1"/>
    <property type="molecule type" value="Genomic_DNA"/>
</dbReference>
<keyword evidence="1" id="KW-0472">Membrane</keyword>
<organism evidence="2 3">
    <name type="scientific">Oculimacula yallundae</name>
    <dbReference type="NCBI Taxonomy" id="86028"/>
    <lineage>
        <taxon>Eukaryota</taxon>
        <taxon>Fungi</taxon>
        <taxon>Dikarya</taxon>
        <taxon>Ascomycota</taxon>
        <taxon>Pezizomycotina</taxon>
        <taxon>Leotiomycetes</taxon>
        <taxon>Helotiales</taxon>
        <taxon>Ploettnerulaceae</taxon>
        <taxon>Oculimacula</taxon>
    </lineage>
</organism>
<reference evidence="2 3" key="1">
    <citation type="journal article" date="2024" name="Commun. Biol.">
        <title>Comparative genomic analysis of thermophilic fungi reveals convergent evolutionary adaptations and gene losses.</title>
        <authorList>
            <person name="Steindorff A.S."/>
            <person name="Aguilar-Pontes M.V."/>
            <person name="Robinson A.J."/>
            <person name="Andreopoulos B."/>
            <person name="LaButti K."/>
            <person name="Kuo A."/>
            <person name="Mondo S."/>
            <person name="Riley R."/>
            <person name="Otillar R."/>
            <person name="Haridas S."/>
            <person name="Lipzen A."/>
            <person name="Grimwood J."/>
            <person name="Schmutz J."/>
            <person name="Clum A."/>
            <person name="Reid I.D."/>
            <person name="Moisan M.C."/>
            <person name="Butler G."/>
            <person name="Nguyen T.T.M."/>
            <person name="Dewar K."/>
            <person name="Conant G."/>
            <person name="Drula E."/>
            <person name="Henrissat B."/>
            <person name="Hansel C."/>
            <person name="Singer S."/>
            <person name="Hutchinson M.I."/>
            <person name="de Vries R.P."/>
            <person name="Natvig D.O."/>
            <person name="Powell A.J."/>
            <person name="Tsang A."/>
            <person name="Grigoriev I.V."/>
        </authorList>
    </citation>
    <scope>NUCLEOTIDE SEQUENCE [LARGE SCALE GENOMIC DNA]</scope>
    <source>
        <strain evidence="2 3">CBS 494.80</strain>
    </source>
</reference>
<evidence type="ECO:0000313" key="2">
    <source>
        <dbReference type="EMBL" id="KAL2069312.1"/>
    </source>
</evidence>
<comment type="caution">
    <text evidence="2">The sequence shown here is derived from an EMBL/GenBank/DDBJ whole genome shotgun (WGS) entry which is preliminary data.</text>
</comment>
<keyword evidence="1" id="KW-0812">Transmembrane</keyword>